<name>A0A1B6EFC5_9HEMI</name>
<reference evidence="1" key="1">
    <citation type="submission" date="2015-12" db="EMBL/GenBank/DDBJ databases">
        <title>De novo transcriptome assembly of four potential Pierce s Disease insect vectors from Arizona vineyards.</title>
        <authorList>
            <person name="Tassone E.E."/>
        </authorList>
    </citation>
    <scope>NUCLEOTIDE SEQUENCE</scope>
</reference>
<dbReference type="AlphaFoldDB" id="A0A1B6EFC5"/>
<accession>A0A1B6EFC5</accession>
<evidence type="ECO:0000313" key="1">
    <source>
        <dbReference type="EMBL" id="JAS36564.1"/>
    </source>
</evidence>
<organism evidence="1">
    <name type="scientific">Clastoptera arizonana</name>
    <name type="common">Arizona spittle bug</name>
    <dbReference type="NCBI Taxonomy" id="38151"/>
    <lineage>
        <taxon>Eukaryota</taxon>
        <taxon>Metazoa</taxon>
        <taxon>Ecdysozoa</taxon>
        <taxon>Arthropoda</taxon>
        <taxon>Hexapoda</taxon>
        <taxon>Insecta</taxon>
        <taxon>Pterygota</taxon>
        <taxon>Neoptera</taxon>
        <taxon>Paraneoptera</taxon>
        <taxon>Hemiptera</taxon>
        <taxon>Auchenorrhyncha</taxon>
        <taxon>Cercopoidea</taxon>
        <taxon>Clastopteridae</taxon>
        <taxon>Clastoptera</taxon>
    </lineage>
</organism>
<dbReference type="EMBL" id="GEDC01000734">
    <property type="protein sequence ID" value="JAS36564.1"/>
    <property type="molecule type" value="Transcribed_RNA"/>
</dbReference>
<proteinExistence type="predicted"/>
<sequence length="166" mass="18761">IPVVHDFISKCVHMVYGTSIAQLFKSGKDYVIKNSSSKTGYSKVSADAKKKVTLTPYKPKALTKVTRTYDTFLLPDENLNIGVVFQYSGEKRDKTPIQQYYISSRDSNSYPLIFNPLTCETLLVSLYDKTIYGLELYNGKLVAIDPTTGVRRQFTLDGNKNVKILR</sequence>
<feature type="non-terminal residue" evidence="1">
    <location>
        <position position="1"/>
    </location>
</feature>
<protein>
    <submittedName>
        <fullName evidence="1">Uncharacterized protein</fullName>
    </submittedName>
</protein>
<gene>
    <name evidence="1" type="ORF">g.35275</name>
</gene>